<evidence type="ECO:0000256" key="1">
    <source>
        <dbReference type="SAM" id="Phobius"/>
    </source>
</evidence>
<dbReference type="EMBL" id="JBHSJG010000059">
    <property type="protein sequence ID" value="MFC4990047.1"/>
    <property type="molecule type" value="Genomic_DNA"/>
</dbReference>
<gene>
    <name evidence="2" type="ORF">ACFPFO_20240</name>
</gene>
<keyword evidence="1" id="KW-1133">Transmembrane helix</keyword>
<keyword evidence="3" id="KW-1185">Reference proteome</keyword>
<dbReference type="Proteomes" id="UP001595925">
    <property type="component" value="Unassembled WGS sequence"/>
</dbReference>
<feature type="transmembrane region" description="Helical" evidence="1">
    <location>
        <begin position="280"/>
        <end position="303"/>
    </location>
</feature>
<proteinExistence type="predicted"/>
<evidence type="ECO:0000313" key="2">
    <source>
        <dbReference type="EMBL" id="MFC4990047.1"/>
    </source>
</evidence>
<accession>A0ABD5QK78</accession>
<dbReference type="AlphaFoldDB" id="A0ABD5QK78"/>
<dbReference type="RefSeq" id="WP_224829933.1">
    <property type="nucleotide sequence ID" value="NZ_JAIVEF010000032.1"/>
</dbReference>
<comment type="caution">
    <text evidence="2">The sequence shown here is derived from an EMBL/GenBank/DDBJ whole genome shotgun (WGS) entry which is preliminary data.</text>
</comment>
<evidence type="ECO:0000313" key="3">
    <source>
        <dbReference type="Proteomes" id="UP001595925"/>
    </source>
</evidence>
<keyword evidence="1" id="KW-0472">Membrane</keyword>
<protein>
    <submittedName>
        <fullName evidence="2">Uncharacterized protein</fullName>
    </submittedName>
</protein>
<organism evidence="2 3">
    <name type="scientific">Saliphagus infecundisoli</name>
    <dbReference type="NCBI Taxonomy" id="1849069"/>
    <lineage>
        <taxon>Archaea</taxon>
        <taxon>Methanobacteriati</taxon>
        <taxon>Methanobacteriota</taxon>
        <taxon>Stenosarchaea group</taxon>
        <taxon>Halobacteria</taxon>
        <taxon>Halobacteriales</taxon>
        <taxon>Natrialbaceae</taxon>
        <taxon>Saliphagus</taxon>
    </lineage>
</organism>
<name>A0ABD5QK78_9EURY</name>
<sequence length="340" mass="38906">MRIQRSHLTLLLNRLYDRGDDRFTVSHPSSEIGDLVTIELGEPEDCTVRFETRRDDYASACDELRRTVPESVAKDLPAPNEYVKSAMASGIIPIENLDEIRSFLDRYGDPDLLSGHPPVFAGFDTNLLPWRIDRILGLRDPEEGAGYVNGFVLTTGVRDELDWDFKCHETRPFVETFGDEYEEYWNQPLGSARIGRLGLLAYRNIRDTQQADEIDCERGDEQIIPAYDDYTSNHRSEVLLFSNDRTFIERAHSHTLLAQHVELPADLPRKASATWREVELLLYTLTLLFGVVTLPGVTLHGVWRGKDGLDWQHERLKIDCRSTTLEPQLEADLSIVESFE</sequence>
<reference evidence="2 3" key="1">
    <citation type="journal article" date="2019" name="Int. J. Syst. Evol. Microbiol.">
        <title>The Global Catalogue of Microorganisms (GCM) 10K type strain sequencing project: providing services to taxonomists for standard genome sequencing and annotation.</title>
        <authorList>
            <consortium name="The Broad Institute Genomics Platform"/>
            <consortium name="The Broad Institute Genome Sequencing Center for Infectious Disease"/>
            <person name="Wu L."/>
            <person name="Ma J."/>
        </authorList>
    </citation>
    <scope>NUCLEOTIDE SEQUENCE [LARGE SCALE GENOMIC DNA]</scope>
    <source>
        <strain evidence="2 3">CGMCC 1.15824</strain>
    </source>
</reference>
<keyword evidence="1" id="KW-0812">Transmembrane</keyword>